<sequence length="103" mass="11992">MFICILLPYLYASEWSIFSFLTYTPYFSYLNIPDSFVCLLVTFKQLLVLIGSAKSTTVEGLIPVNLHFHSFSQMSHMFSIFISHEARFSPHSFFLFSCIRVEE</sequence>
<gene>
    <name evidence="1" type="ORF">CEPIT_LOCUS17551</name>
    <name evidence="2" type="ORF">CEPIT_LOCUS19102</name>
    <name evidence="3" type="ORF">CEPIT_LOCUS42223</name>
</gene>
<reference evidence="2" key="1">
    <citation type="submission" date="2022-07" db="EMBL/GenBank/DDBJ databases">
        <authorList>
            <person name="Macas J."/>
            <person name="Novak P."/>
            <person name="Neumann P."/>
        </authorList>
    </citation>
    <scope>NUCLEOTIDE SEQUENCE</scope>
</reference>
<dbReference type="Proteomes" id="UP001152523">
    <property type="component" value="Unassembled WGS sequence"/>
</dbReference>
<name>A0AAV0DUW3_9ASTE</name>
<organism evidence="2 4">
    <name type="scientific">Cuscuta epithymum</name>
    <dbReference type="NCBI Taxonomy" id="186058"/>
    <lineage>
        <taxon>Eukaryota</taxon>
        <taxon>Viridiplantae</taxon>
        <taxon>Streptophyta</taxon>
        <taxon>Embryophyta</taxon>
        <taxon>Tracheophyta</taxon>
        <taxon>Spermatophyta</taxon>
        <taxon>Magnoliopsida</taxon>
        <taxon>eudicotyledons</taxon>
        <taxon>Gunneridae</taxon>
        <taxon>Pentapetalae</taxon>
        <taxon>asterids</taxon>
        <taxon>lamiids</taxon>
        <taxon>Solanales</taxon>
        <taxon>Convolvulaceae</taxon>
        <taxon>Cuscuteae</taxon>
        <taxon>Cuscuta</taxon>
        <taxon>Cuscuta subgen. Cuscuta</taxon>
    </lineage>
</organism>
<evidence type="ECO:0000313" key="1">
    <source>
        <dbReference type="EMBL" id="CAH9106347.1"/>
    </source>
</evidence>
<evidence type="ECO:0000313" key="4">
    <source>
        <dbReference type="Proteomes" id="UP001152523"/>
    </source>
</evidence>
<dbReference type="AlphaFoldDB" id="A0AAV0DUW3"/>
<dbReference type="EMBL" id="CAMAPF010000135">
    <property type="protein sequence ID" value="CAH9106347.1"/>
    <property type="molecule type" value="Genomic_DNA"/>
</dbReference>
<keyword evidence="4" id="KW-1185">Reference proteome</keyword>
<comment type="caution">
    <text evidence="2">The sequence shown here is derived from an EMBL/GenBank/DDBJ whole genome shotgun (WGS) entry which is preliminary data.</text>
</comment>
<evidence type="ECO:0000313" key="2">
    <source>
        <dbReference type="EMBL" id="CAH9110342.1"/>
    </source>
</evidence>
<proteinExistence type="predicted"/>
<protein>
    <submittedName>
        <fullName evidence="2">Uncharacterized protein</fullName>
    </submittedName>
</protein>
<evidence type="ECO:0000313" key="3">
    <source>
        <dbReference type="EMBL" id="CAH9145442.1"/>
    </source>
</evidence>
<accession>A0AAV0DUW3</accession>
<dbReference type="EMBL" id="CAMAPF010000169">
    <property type="protein sequence ID" value="CAH9110342.1"/>
    <property type="molecule type" value="Genomic_DNA"/>
</dbReference>
<dbReference type="EMBL" id="CAMAPF010001077">
    <property type="protein sequence ID" value="CAH9145442.1"/>
    <property type="molecule type" value="Genomic_DNA"/>
</dbReference>